<dbReference type="Pfam" id="PF12014">
    <property type="entry name" value="Cyclin_D1_bind"/>
    <property type="match status" value="1"/>
</dbReference>
<comment type="pathway">
    <text evidence="1">Protein modification; protein ubiquitination.</text>
</comment>
<keyword evidence="2" id="KW-0833">Ubl conjugation pathway</keyword>
<dbReference type="Proteomes" id="UP000672032">
    <property type="component" value="Chromosome 5"/>
</dbReference>
<dbReference type="EMBL" id="CP063409">
    <property type="protein sequence ID" value="QSZ35133.1"/>
    <property type="molecule type" value="Genomic_DNA"/>
</dbReference>
<dbReference type="UniPathway" id="UPA00143"/>
<reference evidence="5" key="1">
    <citation type="submission" date="2020-10" db="EMBL/GenBank/DDBJ databases">
        <title>Genome Sequence of Monilinia vaccinii-corymbosi Sheds Light on Mummy Berry Disease Infection of Blueberry and Mating Type.</title>
        <authorList>
            <person name="Yow A.G."/>
            <person name="Zhang Y."/>
            <person name="Bansal K."/>
            <person name="Eacker S.M."/>
            <person name="Sullivan S."/>
            <person name="Liachko I."/>
            <person name="Cubeta M.A."/>
            <person name="Rollins J.A."/>
            <person name="Ashrafi H."/>
        </authorList>
    </citation>
    <scope>NUCLEOTIDE SEQUENCE</scope>
    <source>
        <strain evidence="5">RL-1</strain>
    </source>
</reference>
<accession>A0A8A3PJD0</accession>
<feature type="region of interest" description="Disordered" evidence="3">
    <location>
        <begin position="283"/>
        <end position="309"/>
    </location>
</feature>
<dbReference type="PANTHER" id="PTHR10706:SF130">
    <property type="entry name" value="F-BOX ONLY PROTEIN 31"/>
    <property type="match status" value="1"/>
</dbReference>
<dbReference type="InterPro" id="IPR036047">
    <property type="entry name" value="F-box-like_dom_sf"/>
</dbReference>
<organism evidence="5 6">
    <name type="scientific">Monilinia vaccinii-corymbosi</name>
    <dbReference type="NCBI Taxonomy" id="61207"/>
    <lineage>
        <taxon>Eukaryota</taxon>
        <taxon>Fungi</taxon>
        <taxon>Dikarya</taxon>
        <taxon>Ascomycota</taxon>
        <taxon>Pezizomycotina</taxon>
        <taxon>Leotiomycetes</taxon>
        <taxon>Helotiales</taxon>
        <taxon>Sclerotiniaceae</taxon>
        <taxon>Monilinia</taxon>
    </lineage>
</organism>
<dbReference type="OrthoDB" id="722566at2759"/>
<evidence type="ECO:0000313" key="6">
    <source>
        <dbReference type="Proteomes" id="UP000672032"/>
    </source>
</evidence>
<proteinExistence type="predicted"/>
<evidence type="ECO:0000259" key="4">
    <source>
        <dbReference type="PROSITE" id="PS50181"/>
    </source>
</evidence>
<dbReference type="InterPro" id="IPR045048">
    <property type="entry name" value="FBXO31/39"/>
</dbReference>
<evidence type="ECO:0000256" key="3">
    <source>
        <dbReference type="SAM" id="MobiDB-lite"/>
    </source>
</evidence>
<dbReference type="InterPro" id="IPR001810">
    <property type="entry name" value="F-box_dom"/>
</dbReference>
<keyword evidence="6" id="KW-1185">Reference proteome</keyword>
<name>A0A8A3PJD0_9HELO</name>
<dbReference type="Pfam" id="PF12937">
    <property type="entry name" value="F-box-like"/>
    <property type="match status" value="1"/>
</dbReference>
<gene>
    <name evidence="5" type="ORF">DSL72_007998</name>
</gene>
<dbReference type="GO" id="GO:0016567">
    <property type="term" value="P:protein ubiquitination"/>
    <property type="evidence" value="ECO:0007669"/>
    <property type="project" value="UniProtKB-UniPathway"/>
</dbReference>
<evidence type="ECO:0000256" key="1">
    <source>
        <dbReference type="ARBA" id="ARBA00004906"/>
    </source>
</evidence>
<protein>
    <recommendedName>
        <fullName evidence="4">F-box domain-containing protein</fullName>
    </recommendedName>
</protein>
<dbReference type="PANTHER" id="PTHR10706">
    <property type="entry name" value="F-BOX FAMILY PROTEIN"/>
    <property type="match status" value="1"/>
</dbReference>
<feature type="domain" description="F-box" evidence="4">
    <location>
        <begin position="63"/>
        <end position="109"/>
    </location>
</feature>
<evidence type="ECO:0000313" key="5">
    <source>
        <dbReference type="EMBL" id="QSZ35133.1"/>
    </source>
</evidence>
<dbReference type="SUPFAM" id="SSF81383">
    <property type="entry name" value="F-box domain"/>
    <property type="match status" value="1"/>
</dbReference>
<dbReference type="Gene3D" id="1.20.1280.50">
    <property type="match status" value="1"/>
</dbReference>
<dbReference type="AlphaFoldDB" id="A0A8A3PJD0"/>
<evidence type="ECO:0000256" key="2">
    <source>
        <dbReference type="ARBA" id="ARBA00022786"/>
    </source>
</evidence>
<sequence length="513" mass="58774">MENNGRYLHGRLDPGLESTLQLVEGVEVPDTGSFLSSLEAPSPESSRGENVVVTGIRSFNEATVKLSHLPTELLHQISSYLRPCDLIKLGKTCNVLSKVANTDSLWRHLVQENVPGVELDSPSPCRSFKELYKAHDPHWFLPKNKLWFADVPSFGQLIIAKYDPKTGSILLQRLVAEKEAPQFFYWGDDNKVIVHCFEPRVHLYQWFRRLDLDAYSHRSLSHMGEAERRLKGEVPMPATRGDVSLVRVQVRVLESKFMLARSTGLENSSRRLLKDKWPPPNIPAKSYVDRPTVPDQSSTDRWGRPENRSQINEHSFRVRQWMDMNGQVRIGDEVQTWSTLDAKFYTPTEYSPYQGIFVGDYSGHGTEFLLIDHRDGPFKYDQSDILEQEEDESLEAWEARKKHARIYQGSLRAVKLTGDPNVPRGEITWIADDIGEKGFVRFGEKTWPGARIVKSLGQIANVGFQNPKYIETQLIMISHDLLAQYWEPFGHISFFRRVHIDEFIKPERGGSTV</sequence>
<dbReference type="PROSITE" id="PS50181">
    <property type="entry name" value="FBOX"/>
    <property type="match status" value="1"/>
</dbReference>